<reference evidence="5" key="3">
    <citation type="submission" date="2021-05" db="EMBL/GenBank/DDBJ databases">
        <title>First report of NDM-5 and VEB-6 producing Proteus mirabilis isolated from blood of a sepsis patient in Kolkata, India.</title>
        <authorList>
            <person name="Halder G."/>
            <person name="Chaudhuri B."/>
            <person name="Dutta S."/>
        </authorList>
    </citation>
    <scope>NUCLEOTIDE SEQUENCE [LARGE SCALE GENOMIC DNA]</scope>
    <source>
        <strain evidence="5">7049</strain>
    </source>
</reference>
<dbReference type="STRING" id="584.AOUC001_07550"/>
<evidence type="ECO:0000256" key="3">
    <source>
        <dbReference type="SAM" id="SignalP"/>
    </source>
</evidence>
<evidence type="ECO:0000313" key="7">
    <source>
        <dbReference type="EMBL" id="SUC40148.1"/>
    </source>
</evidence>
<feature type="chain" id="PRO_5044568617" evidence="3">
    <location>
        <begin position="28"/>
        <end position="131"/>
    </location>
</feature>
<dbReference type="Proteomes" id="UP000254191">
    <property type="component" value="Unassembled WGS sequence"/>
</dbReference>
<comment type="caution">
    <text evidence="2">Lacks conserved residue(s) required for the propagation of feature annotation.</text>
</comment>
<reference evidence="4 8" key="1">
    <citation type="submission" date="2017-05" db="EMBL/GenBank/DDBJ databases">
        <title>Whole genome sequencing of Proteus mirabilis AR_0155.</title>
        <authorList>
            <person name="Conlan S."/>
            <person name="Thomas P.J."/>
            <person name="Mullikin J."/>
            <person name="Frank K.M."/>
            <person name="Segre J.A."/>
        </authorList>
    </citation>
    <scope>NUCLEOTIDE SEQUENCE [LARGE SCALE GENOMIC DNA]</scope>
    <source>
        <strain evidence="4 8">AR_0155</strain>
    </source>
</reference>
<dbReference type="EMBL" id="CP021694">
    <property type="protein sequence ID" value="ARX34451.1"/>
    <property type="molecule type" value="Genomic_DNA"/>
</dbReference>
<reference evidence="9 10" key="2">
    <citation type="submission" date="2018-06" db="EMBL/GenBank/DDBJ databases">
        <authorList>
            <consortium name="Pathogen Informatics"/>
            <person name="Doyle S."/>
        </authorList>
    </citation>
    <scope>NUCLEOTIDE SEQUENCE [LARGE SCALE GENOMIC DNA]</scope>
    <source>
        <strain evidence="6 9">NCTC10975</strain>
        <strain evidence="7 10">NCTC11938</strain>
    </source>
</reference>
<evidence type="ECO:0000313" key="9">
    <source>
        <dbReference type="Proteomes" id="UP000251485"/>
    </source>
</evidence>
<dbReference type="EMBL" id="JADQCH020000001">
    <property type="protein sequence ID" value="MEY2343945.1"/>
    <property type="molecule type" value="Genomic_DNA"/>
</dbReference>
<dbReference type="NCBIfam" id="NF041240">
    <property type="entry name" value="YebF_not_Cmi"/>
    <property type="match status" value="1"/>
</dbReference>
<name>A0A1Z1SVH2_PROMI</name>
<keyword evidence="3" id="KW-0732">Signal</keyword>
<protein>
    <submittedName>
        <fullName evidence="5">Protein YebF</fullName>
    </submittedName>
</protein>
<evidence type="ECO:0000256" key="2">
    <source>
        <dbReference type="PROSITE-ProRule" id="PRU01323"/>
    </source>
</evidence>
<dbReference type="InterPro" id="IPR038703">
    <property type="entry name" value="YebF/Cmi_sf"/>
</dbReference>
<dbReference type="Gene3D" id="3.10.450.300">
    <property type="entry name" value="YebF/Colicin-M immunity protein"/>
    <property type="match status" value="1"/>
</dbReference>
<dbReference type="OrthoDB" id="6454940at2"/>
<dbReference type="Proteomes" id="UP000251485">
    <property type="component" value="Unassembled WGS sequence"/>
</dbReference>
<dbReference type="InterPro" id="IPR025603">
    <property type="entry name" value="YebF/ColM_immunity"/>
</dbReference>
<gene>
    <name evidence="6" type="primary">yebF</name>
    <name evidence="4" type="ORF">AM402_09965</name>
    <name evidence="5" type="ORF">I3679_006065</name>
    <name evidence="6" type="ORF">NCTC10975_04855</name>
    <name evidence="7" type="ORF">NCTC11938_04436</name>
</gene>
<evidence type="ECO:0000313" key="10">
    <source>
        <dbReference type="Proteomes" id="UP000254191"/>
    </source>
</evidence>
<evidence type="ECO:0000256" key="1">
    <source>
        <dbReference type="ARBA" id="ARBA00023157"/>
    </source>
</evidence>
<dbReference type="RefSeq" id="WP_004248304.1">
    <property type="nucleotide sequence ID" value="NZ_ABFCQN020000074.1"/>
</dbReference>
<dbReference type="PROSITE" id="PS51979">
    <property type="entry name" value="YEBF_CMI"/>
    <property type="match status" value="1"/>
</dbReference>
<evidence type="ECO:0000313" key="8">
    <source>
        <dbReference type="Proteomes" id="UP000195540"/>
    </source>
</evidence>
<dbReference type="Proteomes" id="UP000195540">
    <property type="component" value="Chromosome"/>
</dbReference>
<evidence type="ECO:0000313" key="4">
    <source>
        <dbReference type="EMBL" id="ARX34451.1"/>
    </source>
</evidence>
<sequence>MKLSKLVGQTGILGAGLFLAVSFGASAESVTNVNNDNNVVRSAPFASCVNLDKEQLATRVKNDYLLNRLPRWQDDKKALGPKPVANINANDVIKRDNSYHVILDVRGARTDLRYNVEVNCDENKITYISSK</sequence>
<proteinExistence type="predicted"/>
<keyword evidence="1" id="KW-1015">Disulfide bond</keyword>
<feature type="signal peptide" evidence="3">
    <location>
        <begin position="1"/>
        <end position="27"/>
    </location>
</feature>
<dbReference type="EMBL" id="UAUE01000034">
    <property type="protein sequence ID" value="SPZ03171.1"/>
    <property type="molecule type" value="Genomic_DNA"/>
</dbReference>
<dbReference type="KEGG" id="pvl:AOB99_09975"/>
<dbReference type="AlphaFoldDB" id="A0A1Z1SVH2"/>
<dbReference type="EMBL" id="UGTS01000006">
    <property type="protein sequence ID" value="SUC40148.1"/>
    <property type="molecule type" value="Genomic_DNA"/>
</dbReference>
<accession>A0A1Z1SVH2</accession>
<evidence type="ECO:0000313" key="5">
    <source>
        <dbReference type="EMBL" id="MEY2343945.1"/>
    </source>
</evidence>
<dbReference type="Pfam" id="PF13995">
    <property type="entry name" value="YebF"/>
    <property type="match status" value="1"/>
</dbReference>
<evidence type="ECO:0000313" key="6">
    <source>
        <dbReference type="EMBL" id="SPZ03171.1"/>
    </source>
</evidence>
<organism evidence="6 9">
    <name type="scientific">Proteus mirabilis</name>
    <dbReference type="NCBI Taxonomy" id="584"/>
    <lineage>
        <taxon>Bacteria</taxon>
        <taxon>Pseudomonadati</taxon>
        <taxon>Pseudomonadota</taxon>
        <taxon>Gammaproteobacteria</taxon>
        <taxon>Enterobacterales</taxon>
        <taxon>Morganellaceae</taxon>
        <taxon>Proteus</taxon>
    </lineage>
</organism>